<protein>
    <submittedName>
        <fullName evidence="5">FAD-dependent oxidoreductase</fullName>
    </submittedName>
</protein>
<dbReference type="AlphaFoldDB" id="A0A8J6N109"/>
<gene>
    <name evidence="5" type="ORF">H8E19_13085</name>
</gene>
<dbReference type="Pfam" id="PF07992">
    <property type="entry name" value="Pyr_redox_2"/>
    <property type="match status" value="1"/>
</dbReference>
<dbReference type="Gene3D" id="1.10.1060.10">
    <property type="entry name" value="Alpha-helical ferredoxin"/>
    <property type="match status" value="1"/>
</dbReference>
<sequence>MVKPVCPVAKTIERLSEVISKGNLKNARCRQIAEEILKLMEDVGSGRGGDDHIPAMESLARSLEKEGPDAACRDTGAMVSSILSEHREVFESHLKTQICPVTDCARLTPSPCQMACPAGIDVPSYVTLIAQGHDAEAIELIRKDNPFPWICGLICTNPCEFMCVRGRIDTPIAIKYLKGFAAERAMSDGLYRNPEKNPDNHRKVCIIGAGPAGLTAAYYLALKGYAVTVIDTLPMAGGMMMVGIPRYRLPREVIDREVAMIEALGVEFRLNTRFGKDVSLDQLKAEGFEAFLMAIGAHGSYKLGIEGEESYPSVIDALTLLRRVALGDRRKPGNRVAVLGGGNTAIDTARTCIRLGCEEVSIIYRRSRSDMPANEEEVQQAEEERVRFSFLTIPIEIKGADGRITSLNCIRTELGPEDESGRRRPIPVEGSVFEVEVDSVVPAIGQTVDRTGFVDLGDLKWSRRNTIGVNVASMETSMEEVFASGDVVSGPATVVEAIGGGKRAADAIDRYLSEIPQPKMPPVPVRRSRMEFIQVPASTKMSLQRPVMRMLNDERRRVTFQQVELGYSENSVREEARRCLRCDVCIRCGICVDICRNKMGIDALQMGYLDFDHPYPTDLRITAERCILCGACAANCPTGAIRMEEWSEERVLSLCGTILNRLKVEKCEMCGAVVGPARYHDFISKKIQGISQHLRDKVLCLECARKSTAESHAEMRPPKAFDL</sequence>
<dbReference type="InterPro" id="IPR009051">
    <property type="entry name" value="Helical_ferredxn"/>
</dbReference>
<dbReference type="PANTHER" id="PTHR42783">
    <property type="entry name" value="GLUTAMATE SYNTHASE [NADPH] SMALL CHAIN"/>
    <property type="match status" value="1"/>
</dbReference>
<dbReference type="Pfam" id="PF00037">
    <property type="entry name" value="Fer4"/>
    <property type="match status" value="1"/>
</dbReference>
<accession>A0A8J6N109</accession>
<dbReference type="PRINTS" id="PR00419">
    <property type="entry name" value="ADXRDTASE"/>
</dbReference>
<evidence type="ECO:0000256" key="2">
    <source>
        <dbReference type="ARBA" id="ARBA00023004"/>
    </source>
</evidence>
<evidence type="ECO:0000256" key="3">
    <source>
        <dbReference type="ARBA" id="ARBA00023014"/>
    </source>
</evidence>
<dbReference type="EMBL" id="JACNJD010000273">
    <property type="protein sequence ID" value="MBC8178333.1"/>
    <property type="molecule type" value="Genomic_DNA"/>
</dbReference>
<dbReference type="InterPro" id="IPR017900">
    <property type="entry name" value="4Fe4S_Fe_S_CS"/>
</dbReference>
<name>A0A8J6N109_9DELT</name>
<dbReference type="Gene3D" id="3.50.50.60">
    <property type="entry name" value="FAD/NAD(P)-binding domain"/>
    <property type="match status" value="2"/>
</dbReference>
<keyword evidence="1" id="KW-0479">Metal-binding</keyword>
<dbReference type="Proteomes" id="UP000650524">
    <property type="component" value="Unassembled WGS sequence"/>
</dbReference>
<dbReference type="PANTHER" id="PTHR42783:SF3">
    <property type="entry name" value="GLUTAMATE SYNTHASE [NADPH] SMALL CHAIN-RELATED"/>
    <property type="match status" value="1"/>
</dbReference>
<dbReference type="Pfam" id="PF14691">
    <property type="entry name" value="Fer4_20"/>
    <property type="match status" value="1"/>
</dbReference>
<evidence type="ECO:0000313" key="6">
    <source>
        <dbReference type="Proteomes" id="UP000650524"/>
    </source>
</evidence>
<dbReference type="GO" id="GO:0046872">
    <property type="term" value="F:metal ion binding"/>
    <property type="evidence" value="ECO:0007669"/>
    <property type="project" value="UniProtKB-KW"/>
</dbReference>
<dbReference type="SUPFAM" id="SSF54862">
    <property type="entry name" value="4Fe-4S ferredoxins"/>
    <property type="match status" value="1"/>
</dbReference>
<dbReference type="InterPro" id="IPR036188">
    <property type="entry name" value="FAD/NAD-bd_sf"/>
</dbReference>
<dbReference type="SUPFAM" id="SSF51971">
    <property type="entry name" value="Nucleotide-binding domain"/>
    <property type="match status" value="1"/>
</dbReference>
<keyword evidence="2" id="KW-0408">Iron</keyword>
<organism evidence="5 6">
    <name type="scientific">Candidatus Desulfacyla euxinica</name>
    <dbReference type="NCBI Taxonomy" id="2841693"/>
    <lineage>
        <taxon>Bacteria</taxon>
        <taxon>Deltaproteobacteria</taxon>
        <taxon>Candidatus Desulfacyla</taxon>
    </lineage>
</organism>
<dbReference type="GO" id="GO:0051536">
    <property type="term" value="F:iron-sulfur cluster binding"/>
    <property type="evidence" value="ECO:0007669"/>
    <property type="project" value="UniProtKB-KW"/>
</dbReference>
<keyword evidence="3" id="KW-0411">Iron-sulfur</keyword>
<evidence type="ECO:0000256" key="1">
    <source>
        <dbReference type="ARBA" id="ARBA00022723"/>
    </source>
</evidence>
<dbReference type="PROSITE" id="PS51379">
    <property type="entry name" value="4FE4S_FER_2"/>
    <property type="match status" value="1"/>
</dbReference>
<evidence type="ECO:0000313" key="5">
    <source>
        <dbReference type="EMBL" id="MBC8178333.1"/>
    </source>
</evidence>
<feature type="domain" description="4Fe-4S ferredoxin-type" evidence="4">
    <location>
        <begin position="617"/>
        <end position="646"/>
    </location>
</feature>
<proteinExistence type="predicted"/>
<dbReference type="PROSITE" id="PS00198">
    <property type="entry name" value="4FE4S_FER_1"/>
    <property type="match status" value="1"/>
</dbReference>
<dbReference type="Gene3D" id="3.30.70.20">
    <property type="match status" value="1"/>
</dbReference>
<dbReference type="InterPro" id="IPR017896">
    <property type="entry name" value="4Fe4S_Fe-S-bd"/>
</dbReference>
<dbReference type="GO" id="GO:0016491">
    <property type="term" value="F:oxidoreductase activity"/>
    <property type="evidence" value="ECO:0007669"/>
    <property type="project" value="InterPro"/>
</dbReference>
<reference evidence="5 6" key="1">
    <citation type="submission" date="2020-08" db="EMBL/GenBank/DDBJ databases">
        <title>Bridging the membrane lipid divide: bacteria of the FCB group superphylum have the potential to synthesize archaeal ether lipids.</title>
        <authorList>
            <person name="Villanueva L."/>
            <person name="Von Meijenfeldt F.A.B."/>
            <person name="Westbye A.B."/>
            <person name="Yadav S."/>
            <person name="Hopmans E.C."/>
            <person name="Dutilh B.E."/>
            <person name="Sinninghe Damste J.S."/>
        </authorList>
    </citation>
    <scope>NUCLEOTIDE SEQUENCE [LARGE SCALE GENOMIC DNA]</scope>
    <source>
        <strain evidence="5">NIOZ-UU27</strain>
    </source>
</reference>
<dbReference type="InterPro" id="IPR028261">
    <property type="entry name" value="DPD_II"/>
</dbReference>
<dbReference type="SUPFAM" id="SSF46548">
    <property type="entry name" value="alpha-helical ferredoxin"/>
    <property type="match status" value="1"/>
</dbReference>
<dbReference type="InterPro" id="IPR023753">
    <property type="entry name" value="FAD/NAD-binding_dom"/>
</dbReference>
<evidence type="ECO:0000259" key="4">
    <source>
        <dbReference type="PROSITE" id="PS51379"/>
    </source>
</evidence>
<comment type="caution">
    <text evidence="5">The sequence shown here is derived from an EMBL/GenBank/DDBJ whole genome shotgun (WGS) entry which is preliminary data.</text>
</comment>